<dbReference type="OrthoDB" id="9982166at2"/>
<evidence type="ECO:0000256" key="1">
    <source>
        <dbReference type="SAM" id="SignalP"/>
    </source>
</evidence>
<keyword evidence="1" id="KW-0732">Signal</keyword>
<evidence type="ECO:0000313" key="3">
    <source>
        <dbReference type="Proteomes" id="UP000294564"/>
    </source>
</evidence>
<protein>
    <recommendedName>
        <fullName evidence="4">LTXXQ motif family protein</fullName>
    </recommendedName>
</protein>
<accession>A0A4R2NRU1</accession>
<proteinExistence type="predicted"/>
<feature type="chain" id="PRO_5020807437" description="LTXXQ motif family protein" evidence="1">
    <location>
        <begin position="22"/>
        <end position="129"/>
    </location>
</feature>
<comment type="caution">
    <text evidence="2">The sequence shown here is derived from an EMBL/GenBank/DDBJ whole genome shotgun (WGS) entry which is preliminary data.</text>
</comment>
<evidence type="ECO:0008006" key="4">
    <source>
        <dbReference type="Google" id="ProtNLM"/>
    </source>
</evidence>
<name>A0A4R2NRU1_9FLAO</name>
<sequence length="129" mass="15154">MKIHKILIAFVVVVSANSLIAQESEKQQYDVIEAIVQNRLKERWESLQFCEKMNAEAMDLVQKTMKHLVSQKKSGEISEAEYNVKMKKVKELDLRIKKNHDKLFKLQSNVLISQRQMRRMNAEISLTTY</sequence>
<dbReference type="RefSeq" id="WP_132794702.1">
    <property type="nucleotide sequence ID" value="NZ_SLXM01000005.1"/>
</dbReference>
<reference evidence="2 3" key="1">
    <citation type="submission" date="2019-03" db="EMBL/GenBank/DDBJ databases">
        <title>Genomic Encyclopedia of Type Strains, Phase IV (KMG-IV): sequencing the most valuable type-strain genomes for metagenomic binning, comparative biology and taxonomic classification.</title>
        <authorList>
            <person name="Goeker M."/>
        </authorList>
    </citation>
    <scope>NUCLEOTIDE SEQUENCE [LARGE SCALE GENOMIC DNA]</scope>
    <source>
        <strain evidence="2 3">DSM 14836</strain>
    </source>
</reference>
<dbReference type="EMBL" id="SLXM01000005">
    <property type="protein sequence ID" value="TCP24643.1"/>
    <property type="molecule type" value="Genomic_DNA"/>
</dbReference>
<dbReference type="Proteomes" id="UP000294564">
    <property type="component" value="Unassembled WGS sequence"/>
</dbReference>
<dbReference type="AlphaFoldDB" id="A0A4R2NRU1"/>
<evidence type="ECO:0000313" key="2">
    <source>
        <dbReference type="EMBL" id="TCP24643.1"/>
    </source>
</evidence>
<gene>
    <name evidence="2" type="ORF">EV195_10574</name>
</gene>
<organism evidence="2 3">
    <name type="scientific">Tenacibaculum skagerrakense</name>
    <dbReference type="NCBI Taxonomy" id="186571"/>
    <lineage>
        <taxon>Bacteria</taxon>
        <taxon>Pseudomonadati</taxon>
        <taxon>Bacteroidota</taxon>
        <taxon>Flavobacteriia</taxon>
        <taxon>Flavobacteriales</taxon>
        <taxon>Flavobacteriaceae</taxon>
        <taxon>Tenacibaculum</taxon>
    </lineage>
</organism>
<feature type="signal peptide" evidence="1">
    <location>
        <begin position="1"/>
        <end position="21"/>
    </location>
</feature>
<keyword evidence="3" id="KW-1185">Reference proteome</keyword>